<dbReference type="AlphaFoldDB" id="A0A8S3Q4I1"/>
<organism evidence="2 3">
    <name type="scientific">Mytilus edulis</name>
    <name type="common">Blue mussel</name>
    <dbReference type="NCBI Taxonomy" id="6550"/>
    <lineage>
        <taxon>Eukaryota</taxon>
        <taxon>Metazoa</taxon>
        <taxon>Spiralia</taxon>
        <taxon>Lophotrochozoa</taxon>
        <taxon>Mollusca</taxon>
        <taxon>Bivalvia</taxon>
        <taxon>Autobranchia</taxon>
        <taxon>Pteriomorphia</taxon>
        <taxon>Mytilida</taxon>
        <taxon>Mytiloidea</taxon>
        <taxon>Mytilidae</taxon>
        <taxon>Mytilinae</taxon>
        <taxon>Mytilus</taxon>
    </lineage>
</organism>
<keyword evidence="3" id="KW-1185">Reference proteome</keyword>
<reference evidence="2" key="1">
    <citation type="submission" date="2021-03" db="EMBL/GenBank/DDBJ databases">
        <authorList>
            <person name="Bekaert M."/>
        </authorList>
    </citation>
    <scope>NUCLEOTIDE SEQUENCE</scope>
</reference>
<feature type="region of interest" description="Disordered" evidence="1">
    <location>
        <begin position="218"/>
        <end position="237"/>
    </location>
</feature>
<name>A0A8S3Q4I1_MYTED</name>
<feature type="compositionally biased region" description="Basic and acidic residues" evidence="1">
    <location>
        <begin position="218"/>
        <end position="232"/>
    </location>
</feature>
<dbReference type="Proteomes" id="UP000683360">
    <property type="component" value="Unassembled WGS sequence"/>
</dbReference>
<comment type="caution">
    <text evidence="2">The sequence shown here is derived from an EMBL/GenBank/DDBJ whole genome shotgun (WGS) entry which is preliminary data.</text>
</comment>
<evidence type="ECO:0000313" key="3">
    <source>
        <dbReference type="Proteomes" id="UP000683360"/>
    </source>
</evidence>
<dbReference type="EMBL" id="CAJPWZ010000342">
    <property type="protein sequence ID" value="CAG2190866.1"/>
    <property type="molecule type" value="Genomic_DNA"/>
</dbReference>
<evidence type="ECO:0000313" key="2">
    <source>
        <dbReference type="EMBL" id="CAG2190866.1"/>
    </source>
</evidence>
<evidence type="ECO:0000256" key="1">
    <source>
        <dbReference type="SAM" id="MobiDB-lite"/>
    </source>
</evidence>
<proteinExistence type="predicted"/>
<protein>
    <submittedName>
        <fullName evidence="2">Uncharacterized protein</fullName>
    </submittedName>
</protein>
<dbReference type="OrthoDB" id="6095467at2759"/>
<accession>A0A8S3Q4I1</accession>
<gene>
    <name evidence="2" type="ORF">MEDL_6129</name>
</gene>
<sequence>MPSKNGINRLYHSNVNLPRSVTQYEITKNLGKSLESLPKFKTIIDEKKKSLAYEEKGERLSLLLPHIEPDCDLDLSVNVRDASASYISTPENRENRARSSDKSNDEALDYLTNYDDDNDTAKSKLHKLGIYEMEHNWILHETLEKNLEDFKKKGKKLEIPEPDYESKAPVTDRLKEIRSMLKPRAELGDFMSKMDPVQREKIWVSLNKYNSSWVRIKEREREREQHKSDKGRWGRGRGHKEILNRQNFELCNTCHWTPF</sequence>